<comment type="caution">
    <text evidence="1">The sequence shown here is derived from an EMBL/GenBank/DDBJ whole genome shotgun (WGS) entry which is preliminary data.</text>
</comment>
<protein>
    <recommendedName>
        <fullName evidence="3">Endonuclease/exonuclease/phosphatase domain-containing protein</fullName>
    </recommendedName>
</protein>
<dbReference type="SUPFAM" id="SSF56219">
    <property type="entry name" value="DNase I-like"/>
    <property type="match status" value="1"/>
</dbReference>
<evidence type="ECO:0000313" key="1">
    <source>
        <dbReference type="EMBL" id="KAJ1255621.1"/>
    </source>
</evidence>
<keyword evidence="2" id="KW-1185">Reference proteome</keyword>
<accession>A0A9W7XAZ1</accession>
<sequence>MFMDLLQRMKKMPFLADIKRVINGAGEKMLVGGDFNLIRSELEKFSDNINRRSMDMFNQFIADSELRELCRIGSTYTWSNNQLNPVRVVMDKEWEKAFPLVSLQALVRVGSDHNPLLVKTAEVEHIRNKIFRFEPA</sequence>
<dbReference type="EMBL" id="MU629665">
    <property type="protein sequence ID" value="KAJ1255621.1"/>
    <property type="molecule type" value="Genomic_DNA"/>
</dbReference>
<dbReference type="OrthoDB" id="686933at2759"/>
<evidence type="ECO:0008006" key="3">
    <source>
        <dbReference type="Google" id="ProtNLM"/>
    </source>
</evidence>
<name>A0A9W7XAZ1_9POAL</name>
<dbReference type="Gene3D" id="3.60.10.10">
    <property type="entry name" value="Endonuclease/exonuclease/phosphatase"/>
    <property type="match status" value="1"/>
</dbReference>
<dbReference type="AlphaFoldDB" id="A0A9W7XAZ1"/>
<dbReference type="Proteomes" id="UP001164776">
    <property type="component" value="Unassembled WGS sequence"/>
</dbReference>
<dbReference type="PANTHER" id="PTHR33710">
    <property type="entry name" value="BNAC02G09200D PROTEIN"/>
    <property type="match status" value="1"/>
</dbReference>
<dbReference type="PANTHER" id="PTHR33710:SF71">
    <property type="entry name" value="ENDONUCLEASE_EXONUCLEASE_PHOSPHATASE DOMAIN-CONTAINING PROTEIN"/>
    <property type="match status" value="1"/>
</dbReference>
<dbReference type="InterPro" id="IPR036691">
    <property type="entry name" value="Endo/exonu/phosph_ase_sf"/>
</dbReference>
<evidence type="ECO:0000313" key="2">
    <source>
        <dbReference type="Proteomes" id="UP001164776"/>
    </source>
</evidence>
<organism evidence="1 2">
    <name type="scientific">Paspalum vaginatum</name>
    <name type="common">seashore paspalum</name>
    <dbReference type="NCBI Taxonomy" id="158149"/>
    <lineage>
        <taxon>Eukaryota</taxon>
        <taxon>Viridiplantae</taxon>
        <taxon>Streptophyta</taxon>
        <taxon>Embryophyta</taxon>
        <taxon>Tracheophyta</taxon>
        <taxon>Spermatophyta</taxon>
        <taxon>Magnoliopsida</taxon>
        <taxon>Liliopsida</taxon>
        <taxon>Poales</taxon>
        <taxon>Poaceae</taxon>
        <taxon>PACMAD clade</taxon>
        <taxon>Panicoideae</taxon>
        <taxon>Andropogonodae</taxon>
        <taxon>Paspaleae</taxon>
        <taxon>Paspalinae</taxon>
        <taxon>Paspalum</taxon>
    </lineage>
</organism>
<reference evidence="1 2" key="1">
    <citation type="submission" date="2022-10" db="EMBL/GenBank/DDBJ databases">
        <title>WGS assembly of Paspalum vaginatum 540-79.</title>
        <authorList>
            <person name="Sun G."/>
            <person name="Wase N."/>
            <person name="Shu S."/>
            <person name="Jenkins J."/>
            <person name="Zhou B."/>
            <person name="Torres-Rodriguez J."/>
            <person name="Chen C."/>
            <person name="Sandor L."/>
            <person name="Plott C."/>
            <person name="Yoshinga Y."/>
            <person name="Daum C."/>
            <person name="Qi P."/>
            <person name="Barry K."/>
            <person name="Lipzen A."/>
            <person name="Berry L."/>
            <person name="Pedersen C."/>
            <person name="Gottilla T."/>
            <person name="Foltz A."/>
            <person name="Yu H."/>
            <person name="O'Malley R."/>
            <person name="Zhang C."/>
            <person name="Devos K."/>
            <person name="Sigmon B."/>
            <person name="Yu B."/>
            <person name="Obata T."/>
            <person name="Schmutz J."/>
            <person name="Schnable J."/>
        </authorList>
    </citation>
    <scope>NUCLEOTIDE SEQUENCE [LARGE SCALE GENOMIC DNA]</scope>
    <source>
        <strain evidence="2">cv. 540-79</strain>
    </source>
</reference>
<proteinExistence type="predicted"/>
<gene>
    <name evidence="1" type="ORF">BS78_K181400</name>
</gene>